<gene>
    <name evidence="4" type="ORF">SAMN04488503_1258</name>
</gene>
<accession>A0A238Z6J8</accession>
<protein>
    <submittedName>
        <fullName evidence="4">23S rRNA (Cytidine1920-2'-O)/16S rRNA (Cytidine1409-2'-O)-methyltransferase</fullName>
    </submittedName>
</protein>
<dbReference type="PIRSF" id="PIRSF005578">
    <property type="entry name" value="TlyA"/>
    <property type="match status" value="1"/>
</dbReference>
<keyword evidence="4" id="KW-0808">Transferase</keyword>
<dbReference type="PANTHER" id="PTHR32319:SF0">
    <property type="entry name" value="BACTERIAL HEMOLYSIN-LIKE PROTEIN"/>
    <property type="match status" value="1"/>
</dbReference>
<dbReference type="OrthoDB" id="9784736at2"/>
<keyword evidence="5" id="KW-1185">Reference proteome</keyword>
<dbReference type="InterPro" id="IPR002877">
    <property type="entry name" value="RNA_MeTrfase_FtsJ_dom"/>
</dbReference>
<dbReference type="Proteomes" id="UP000198324">
    <property type="component" value="Unassembled WGS sequence"/>
</dbReference>
<dbReference type="InterPro" id="IPR036986">
    <property type="entry name" value="S4_RNA-bd_sf"/>
</dbReference>
<feature type="domain" description="Ribosomal RNA methyltransferase FtsJ" evidence="3">
    <location>
        <begin position="67"/>
        <end position="253"/>
    </location>
</feature>
<sequence>MAPKAPKARADLLLFEQGLAESQDAAMRLVMAGAAHYLKNGEKLPVASPGQQLPADTEFVLRGQDRFASRGGYKLLTAIETLGFDPSGKVCLDAGASTGGFTDCLLQHGAARVYAADVGYGQLHWKLRSDPRVVVVERMNLRTPPPVGPGSPFPELFDVLTADLSFISLTAILPGCMALMKPCCELAVLIKPQFELPAGRTDKGVVRSETDRREAVDAVLAFCRQELGLGVSGVVPSALLGPKGNQEYVALLRRG</sequence>
<evidence type="ECO:0000313" key="5">
    <source>
        <dbReference type="Proteomes" id="UP000198324"/>
    </source>
</evidence>
<organism evidence="4 5">
    <name type="scientific">Humidesulfovibrio mexicanus</name>
    <dbReference type="NCBI Taxonomy" id="147047"/>
    <lineage>
        <taxon>Bacteria</taxon>
        <taxon>Pseudomonadati</taxon>
        <taxon>Thermodesulfobacteriota</taxon>
        <taxon>Desulfovibrionia</taxon>
        <taxon>Desulfovibrionales</taxon>
        <taxon>Desulfovibrionaceae</taxon>
        <taxon>Humidesulfovibrio</taxon>
    </lineage>
</organism>
<dbReference type="EMBL" id="FZOC01000002">
    <property type="protein sequence ID" value="SNR78443.1"/>
    <property type="molecule type" value="Genomic_DNA"/>
</dbReference>
<name>A0A238Z6J8_9BACT</name>
<dbReference type="GO" id="GO:0003723">
    <property type="term" value="F:RNA binding"/>
    <property type="evidence" value="ECO:0007669"/>
    <property type="project" value="UniProtKB-KW"/>
</dbReference>
<keyword evidence="4" id="KW-0489">Methyltransferase</keyword>
<dbReference type="Gene3D" id="3.40.50.150">
    <property type="entry name" value="Vaccinia Virus protein VP39"/>
    <property type="match status" value="1"/>
</dbReference>
<dbReference type="InterPro" id="IPR029063">
    <property type="entry name" value="SAM-dependent_MTases_sf"/>
</dbReference>
<dbReference type="SUPFAM" id="SSF53335">
    <property type="entry name" value="S-adenosyl-L-methionine-dependent methyltransferases"/>
    <property type="match status" value="1"/>
</dbReference>
<dbReference type="GO" id="GO:0008168">
    <property type="term" value="F:methyltransferase activity"/>
    <property type="evidence" value="ECO:0007669"/>
    <property type="project" value="UniProtKB-KW"/>
</dbReference>
<dbReference type="InterPro" id="IPR004538">
    <property type="entry name" value="Hemolysin_A/TlyA"/>
</dbReference>
<evidence type="ECO:0000256" key="2">
    <source>
        <dbReference type="ARBA" id="ARBA00029460"/>
    </source>
</evidence>
<evidence type="ECO:0000256" key="1">
    <source>
        <dbReference type="ARBA" id="ARBA00022884"/>
    </source>
</evidence>
<dbReference type="GO" id="GO:0032259">
    <property type="term" value="P:methylation"/>
    <property type="evidence" value="ECO:0007669"/>
    <property type="project" value="UniProtKB-KW"/>
</dbReference>
<evidence type="ECO:0000259" key="3">
    <source>
        <dbReference type="Pfam" id="PF01728"/>
    </source>
</evidence>
<dbReference type="CDD" id="cd02440">
    <property type="entry name" value="AdoMet_MTases"/>
    <property type="match status" value="1"/>
</dbReference>
<evidence type="ECO:0000313" key="4">
    <source>
        <dbReference type="EMBL" id="SNR78443.1"/>
    </source>
</evidence>
<dbReference type="PANTHER" id="PTHR32319">
    <property type="entry name" value="BACTERIAL HEMOLYSIN-LIKE PROTEIN"/>
    <property type="match status" value="1"/>
</dbReference>
<dbReference type="AlphaFoldDB" id="A0A238Z6J8"/>
<dbReference type="Gene3D" id="3.10.290.10">
    <property type="entry name" value="RNA-binding S4 domain"/>
    <property type="match status" value="1"/>
</dbReference>
<proteinExistence type="inferred from homology"/>
<keyword evidence="1" id="KW-0694">RNA-binding</keyword>
<dbReference type="RefSeq" id="WP_089272833.1">
    <property type="nucleotide sequence ID" value="NZ_FZOC01000002.1"/>
</dbReference>
<dbReference type="Pfam" id="PF01728">
    <property type="entry name" value="FtsJ"/>
    <property type="match status" value="1"/>
</dbReference>
<reference evidence="4 5" key="1">
    <citation type="submission" date="2017-06" db="EMBL/GenBank/DDBJ databases">
        <authorList>
            <person name="Kim H.J."/>
            <person name="Triplett B.A."/>
        </authorList>
    </citation>
    <scope>NUCLEOTIDE SEQUENCE [LARGE SCALE GENOMIC DNA]</scope>
    <source>
        <strain evidence="4 5">DSM 13116</strain>
    </source>
</reference>
<dbReference type="InterPro" id="IPR047048">
    <property type="entry name" value="TlyA"/>
</dbReference>
<comment type="similarity">
    <text evidence="2">Belongs to the TlyA family.</text>
</comment>